<feature type="non-terminal residue" evidence="1">
    <location>
        <position position="438"/>
    </location>
</feature>
<reference evidence="1" key="1">
    <citation type="submission" date="2022-07" db="EMBL/GenBank/DDBJ databases">
        <title>Phylogenomic reconstructions and comparative analyses of Kickxellomycotina fungi.</title>
        <authorList>
            <person name="Reynolds N.K."/>
            <person name="Stajich J.E."/>
            <person name="Barry K."/>
            <person name="Grigoriev I.V."/>
            <person name="Crous P."/>
            <person name="Smith M.E."/>
        </authorList>
    </citation>
    <scope>NUCLEOTIDE SEQUENCE</scope>
    <source>
        <strain evidence="1">CBS 190363</strain>
    </source>
</reference>
<protein>
    <submittedName>
        <fullName evidence="1">Uncharacterized protein</fullName>
    </submittedName>
</protein>
<dbReference type="Proteomes" id="UP001139981">
    <property type="component" value="Unassembled WGS sequence"/>
</dbReference>
<name>A0ACC1LW86_9FUNG</name>
<sequence>QAVQHVEALVAAMRIRAHVTSTPSPSSPSWWASLETRLEACRKQVAIGYHHDAITGTCSKEAADDYKQRLRHAARDALAIGRAAITGADSPPFSFSGAYNTAAQFGMREDPDSDREYVIMDDSVAVTNAGALAPQDAVVRVLLPSLNSEIVDAETGAAVDADALDSSRPVVEFLARAVPALGLRTYAVRSKEGSGIARVKETTADRAVLAKGGSQYELRVVGGRVRIAAGGGSAVVWHSLRQYFANPLIQASGAYIMHSFMLMYMFVFAIFGVALILGLAAAVFVYRHQPKKEAPYFIPPLAGTVCGVAFTYYVAQVADVAMLTEWTVGRGLVVLRLVLPPFASAYAVAALLRWTPRRCVLCVYGLAAGVIWALFWVPTWQSRPIHPASALFDIRHGTVCDTATITAGTARITYRLCADHPTLLQVSTAVAAGHNREV</sequence>
<dbReference type="EMBL" id="JANBVB010002654">
    <property type="protein sequence ID" value="KAJ2883402.1"/>
    <property type="molecule type" value="Genomic_DNA"/>
</dbReference>
<gene>
    <name evidence="1" type="ORF">IWW38_005549</name>
</gene>
<evidence type="ECO:0000313" key="1">
    <source>
        <dbReference type="EMBL" id="KAJ2883402.1"/>
    </source>
</evidence>
<accession>A0ACC1LW86</accession>
<evidence type="ECO:0000313" key="2">
    <source>
        <dbReference type="Proteomes" id="UP001139981"/>
    </source>
</evidence>
<proteinExistence type="predicted"/>
<comment type="caution">
    <text evidence="1">The sequence shown here is derived from an EMBL/GenBank/DDBJ whole genome shotgun (WGS) entry which is preliminary data.</text>
</comment>
<feature type="non-terminal residue" evidence="1">
    <location>
        <position position="1"/>
    </location>
</feature>
<keyword evidence="2" id="KW-1185">Reference proteome</keyword>
<organism evidence="1 2">
    <name type="scientific">Coemansia aciculifera</name>
    <dbReference type="NCBI Taxonomy" id="417176"/>
    <lineage>
        <taxon>Eukaryota</taxon>
        <taxon>Fungi</taxon>
        <taxon>Fungi incertae sedis</taxon>
        <taxon>Zoopagomycota</taxon>
        <taxon>Kickxellomycotina</taxon>
        <taxon>Kickxellomycetes</taxon>
        <taxon>Kickxellales</taxon>
        <taxon>Kickxellaceae</taxon>
        <taxon>Coemansia</taxon>
    </lineage>
</organism>